<protein>
    <submittedName>
        <fullName evidence="1">Uncharacterized protein</fullName>
    </submittedName>
</protein>
<organism evidence="1 2">
    <name type="scientific">Suillus luteus UH-Slu-Lm8-n1</name>
    <dbReference type="NCBI Taxonomy" id="930992"/>
    <lineage>
        <taxon>Eukaryota</taxon>
        <taxon>Fungi</taxon>
        <taxon>Dikarya</taxon>
        <taxon>Basidiomycota</taxon>
        <taxon>Agaricomycotina</taxon>
        <taxon>Agaricomycetes</taxon>
        <taxon>Agaricomycetidae</taxon>
        <taxon>Boletales</taxon>
        <taxon>Suillineae</taxon>
        <taxon>Suillaceae</taxon>
        <taxon>Suillus</taxon>
    </lineage>
</organism>
<dbReference type="InParanoid" id="A0A0D0AHZ8"/>
<dbReference type="Proteomes" id="UP000054485">
    <property type="component" value="Unassembled WGS sequence"/>
</dbReference>
<sequence length="147" mass="15783">MSQSSKRIFCTTGSNIAMTDVSQSRSYGRDVGSMEMQGNAWISFIQIMGLMERSTVKKMPSAIKKICSDADFSHHVAIEICDAFLNRHSGILSKIFHVTDQDAANPLPSGAAAELFFGPTTSIRSVVPLLVLNSMRLAETAAASAPG</sequence>
<dbReference type="AlphaFoldDB" id="A0A0D0AHZ8"/>
<name>A0A0D0AHZ8_9AGAM</name>
<keyword evidence="2" id="KW-1185">Reference proteome</keyword>
<reference evidence="2" key="2">
    <citation type="submission" date="2015-01" db="EMBL/GenBank/DDBJ databases">
        <title>Evolutionary Origins and Diversification of the Mycorrhizal Mutualists.</title>
        <authorList>
            <consortium name="DOE Joint Genome Institute"/>
            <consortium name="Mycorrhizal Genomics Consortium"/>
            <person name="Kohler A."/>
            <person name="Kuo A."/>
            <person name="Nagy L.G."/>
            <person name="Floudas D."/>
            <person name="Copeland A."/>
            <person name="Barry K.W."/>
            <person name="Cichocki N."/>
            <person name="Veneault-Fourrey C."/>
            <person name="LaButti K."/>
            <person name="Lindquist E.A."/>
            <person name="Lipzen A."/>
            <person name="Lundell T."/>
            <person name="Morin E."/>
            <person name="Murat C."/>
            <person name="Riley R."/>
            <person name="Ohm R."/>
            <person name="Sun H."/>
            <person name="Tunlid A."/>
            <person name="Henrissat B."/>
            <person name="Grigoriev I.V."/>
            <person name="Hibbett D.S."/>
            <person name="Martin F."/>
        </authorList>
    </citation>
    <scope>NUCLEOTIDE SEQUENCE [LARGE SCALE GENOMIC DNA]</scope>
    <source>
        <strain evidence="2">UH-Slu-Lm8-n1</strain>
    </source>
</reference>
<reference evidence="1 2" key="1">
    <citation type="submission" date="2014-04" db="EMBL/GenBank/DDBJ databases">
        <authorList>
            <consortium name="DOE Joint Genome Institute"/>
            <person name="Kuo A."/>
            <person name="Ruytinx J."/>
            <person name="Rineau F."/>
            <person name="Colpaert J."/>
            <person name="Kohler A."/>
            <person name="Nagy L.G."/>
            <person name="Floudas D."/>
            <person name="Copeland A."/>
            <person name="Barry K.W."/>
            <person name="Cichocki N."/>
            <person name="Veneault-Fourrey C."/>
            <person name="LaButti K."/>
            <person name="Lindquist E.A."/>
            <person name="Lipzen A."/>
            <person name="Lundell T."/>
            <person name="Morin E."/>
            <person name="Murat C."/>
            <person name="Sun H."/>
            <person name="Tunlid A."/>
            <person name="Henrissat B."/>
            <person name="Grigoriev I.V."/>
            <person name="Hibbett D.S."/>
            <person name="Martin F."/>
            <person name="Nordberg H.P."/>
            <person name="Cantor M.N."/>
            <person name="Hua S.X."/>
        </authorList>
    </citation>
    <scope>NUCLEOTIDE SEQUENCE [LARGE SCALE GENOMIC DNA]</scope>
    <source>
        <strain evidence="1 2">UH-Slu-Lm8-n1</strain>
    </source>
</reference>
<proteinExistence type="predicted"/>
<dbReference type="OrthoDB" id="10613003at2759"/>
<dbReference type="EMBL" id="KN835431">
    <property type="protein sequence ID" value="KIK37764.1"/>
    <property type="molecule type" value="Genomic_DNA"/>
</dbReference>
<dbReference type="HOGENOM" id="CLU_1769329_0_0_1"/>
<evidence type="ECO:0000313" key="1">
    <source>
        <dbReference type="EMBL" id="KIK37764.1"/>
    </source>
</evidence>
<evidence type="ECO:0000313" key="2">
    <source>
        <dbReference type="Proteomes" id="UP000054485"/>
    </source>
</evidence>
<gene>
    <name evidence="1" type="ORF">CY34DRAFT_442127</name>
</gene>
<accession>A0A0D0AHZ8</accession>